<evidence type="ECO:0000256" key="1">
    <source>
        <dbReference type="ARBA" id="ARBA00007964"/>
    </source>
</evidence>
<name>A0A1M5XKN1_9CLOT</name>
<evidence type="ECO:0000313" key="5">
    <source>
        <dbReference type="EMBL" id="SHH99803.1"/>
    </source>
</evidence>
<dbReference type="STRING" id="1121306.SAMN02745196_02294"/>
<dbReference type="OrthoDB" id="9802008at2"/>
<dbReference type="InterPro" id="IPR046825">
    <property type="entry name" value="PDH_C"/>
</dbReference>
<dbReference type="InterPro" id="IPR036291">
    <property type="entry name" value="NAD(P)-bd_dom_sf"/>
</dbReference>
<organism evidence="5 6">
    <name type="scientific">Clostridium collagenovorans DSM 3089</name>
    <dbReference type="NCBI Taxonomy" id="1121306"/>
    <lineage>
        <taxon>Bacteria</taxon>
        <taxon>Bacillati</taxon>
        <taxon>Bacillota</taxon>
        <taxon>Clostridia</taxon>
        <taxon>Eubacteriales</taxon>
        <taxon>Clostridiaceae</taxon>
        <taxon>Clostridium</taxon>
    </lineage>
</organism>
<dbReference type="SUPFAM" id="SSF51735">
    <property type="entry name" value="NAD(P)-binding Rossmann-fold domains"/>
    <property type="match status" value="1"/>
</dbReference>
<feature type="domain" description="Prephenate/arogenate dehydrogenase" evidence="4">
    <location>
        <begin position="6"/>
        <end position="298"/>
    </location>
</feature>
<dbReference type="Gene3D" id="3.40.50.720">
    <property type="entry name" value="NAD(P)-binding Rossmann-like Domain"/>
    <property type="match status" value="1"/>
</dbReference>
<sequence length="298" mass="34032">MKSENLNITIVGLGLIGGSYAKALRKFIKPNKIWAIDKSEESLKEAKELGVIDEGFNVDDSVNLKSDFNKGSFKKVLKESDIIIMCLYPQDTVRFLKENNESLKKESIITDVVGVKGWVIEEVNSFIKKDVDFIAGHPMAGNEFRGFHFSDEELFKDSEYILIPTTKNKAKNLDIIQDIILKIGFRNIRIMDSKEHDKTIAFTSHLPHVIAISLANSKNLEEEVACIGRSFKGATRVANLNFDLWSQLFLSNSKNLIEELDMFREDIEFFRELLVNKDLDGLKEVIKKANIRREEINK</sequence>
<dbReference type="GO" id="GO:0006571">
    <property type="term" value="P:tyrosine biosynthetic process"/>
    <property type="evidence" value="ECO:0007669"/>
    <property type="project" value="InterPro"/>
</dbReference>
<dbReference type="PANTHER" id="PTHR21363">
    <property type="entry name" value="PREPHENATE DEHYDROGENASE"/>
    <property type="match status" value="1"/>
</dbReference>
<dbReference type="InterPro" id="IPR003099">
    <property type="entry name" value="Prephen_DH"/>
</dbReference>
<dbReference type="Gene3D" id="1.10.3660.10">
    <property type="entry name" value="6-phosphogluconate dehydrogenase C-terminal like domain"/>
    <property type="match status" value="1"/>
</dbReference>
<dbReference type="PROSITE" id="PS51176">
    <property type="entry name" value="PDH_ADH"/>
    <property type="match status" value="1"/>
</dbReference>
<dbReference type="InterPro" id="IPR046826">
    <property type="entry name" value="PDH_N"/>
</dbReference>
<evidence type="ECO:0000256" key="3">
    <source>
        <dbReference type="ARBA" id="ARBA00029440"/>
    </source>
</evidence>
<evidence type="ECO:0000313" key="6">
    <source>
        <dbReference type="Proteomes" id="UP000184526"/>
    </source>
</evidence>
<dbReference type="SUPFAM" id="SSF48179">
    <property type="entry name" value="6-phosphogluconate dehydrogenase C-terminal domain-like"/>
    <property type="match status" value="1"/>
</dbReference>
<dbReference type="InterPro" id="IPR050812">
    <property type="entry name" value="Preph/Arog_dehydrog"/>
</dbReference>
<dbReference type="RefSeq" id="WP_072832168.1">
    <property type="nucleotide sequence ID" value="NZ_FQXP01000008.1"/>
</dbReference>
<dbReference type="GO" id="GO:0070403">
    <property type="term" value="F:NAD+ binding"/>
    <property type="evidence" value="ECO:0007669"/>
    <property type="project" value="InterPro"/>
</dbReference>
<dbReference type="Pfam" id="PF20463">
    <property type="entry name" value="PDH_C"/>
    <property type="match status" value="1"/>
</dbReference>
<keyword evidence="6" id="KW-1185">Reference proteome</keyword>
<evidence type="ECO:0000259" key="4">
    <source>
        <dbReference type="PROSITE" id="PS51176"/>
    </source>
</evidence>
<comment type="pathway">
    <text evidence="3">Amino-acid biosynthesis.</text>
</comment>
<keyword evidence="2" id="KW-0560">Oxidoreductase</keyword>
<dbReference type="GO" id="GO:0008977">
    <property type="term" value="F:prephenate dehydrogenase (NAD+) activity"/>
    <property type="evidence" value="ECO:0007669"/>
    <property type="project" value="InterPro"/>
</dbReference>
<reference evidence="5 6" key="1">
    <citation type="submission" date="2016-11" db="EMBL/GenBank/DDBJ databases">
        <authorList>
            <person name="Jaros S."/>
            <person name="Januszkiewicz K."/>
            <person name="Wedrychowicz H."/>
        </authorList>
    </citation>
    <scope>NUCLEOTIDE SEQUENCE [LARGE SCALE GENOMIC DNA]</scope>
    <source>
        <strain evidence="5 6">DSM 3089</strain>
    </source>
</reference>
<dbReference type="Proteomes" id="UP000184526">
    <property type="component" value="Unassembled WGS sequence"/>
</dbReference>
<dbReference type="Pfam" id="PF02153">
    <property type="entry name" value="PDH_N"/>
    <property type="match status" value="1"/>
</dbReference>
<gene>
    <name evidence="5" type="ORF">SAMN02745196_02294</name>
</gene>
<accession>A0A1M5XKN1</accession>
<evidence type="ECO:0000256" key="2">
    <source>
        <dbReference type="ARBA" id="ARBA00023002"/>
    </source>
</evidence>
<dbReference type="EMBL" id="FQXP01000008">
    <property type="protein sequence ID" value="SHH99803.1"/>
    <property type="molecule type" value="Genomic_DNA"/>
</dbReference>
<dbReference type="GO" id="GO:0004665">
    <property type="term" value="F:prephenate dehydrogenase (NADP+) activity"/>
    <property type="evidence" value="ECO:0007669"/>
    <property type="project" value="InterPro"/>
</dbReference>
<protein>
    <submittedName>
        <fullName evidence="5">Prephenate dehydrogenase</fullName>
    </submittedName>
</protein>
<comment type="similarity">
    <text evidence="1">Belongs to the prephenate/arogenate dehydrogenase family.</text>
</comment>
<proteinExistence type="inferred from homology"/>
<dbReference type="AlphaFoldDB" id="A0A1M5XKN1"/>
<dbReference type="PANTHER" id="PTHR21363:SF0">
    <property type="entry name" value="PREPHENATE DEHYDROGENASE [NADP(+)]"/>
    <property type="match status" value="1"/>
</dbReference>
<dbReference type="InterPro" id="IPR008927">
    <property type="entry name" value="6-PGluconate_DH-like_C_sf"/>
</dbReference>